<organism evidence="3">
    <name type="scientific">Fibrocapsa japonica</name>
    <dbReference type="NCBI Taxonomy" id="94617"/>
    <lineage>
        <taxon>Eukaryota</taxon>
        <taxon>Sar</taxon>
        <taxon>Stramenopiles</taxon>
        <taxon>Ochrophyta</taxon>
        <taxon>Raphidophyceae</taxon>
        <taxon>Chattonellales</taxon>
        <taxon>Chattonellaceae</taxon>
        <taxon>Fibrocapsa</taxon>
    </lineage>
</organism>
<gene>
    <name evidence="3" type="ORF">FJAP1339_LOCUS8020</name>
</gene>
<dbReference type="Pfam" id="PF16050">
    <property type="entry name" value="CDC73_N"/>
    <property type="match status" value="1"/>
</dbReference>
<protein>
    <recommendedName>
        <fullName evidence="2">Paf1 complex subunit Cdc73 N-terminal domain-containing protein</fullName>
    </recommendedName>
</protein>
<dbReference type="PANTHER" id="PTHR12466">
    <property type="entry name" value="CDC73 DOMAIN PROTEIN"/>
    <property type="match status" value="1"/>
</dbReference>
<dbReference type="PANTHER" id="PTHR12466:SF8">
    <property type="entry name" value="PARAFIBROMIN"/>
    <property type="match status" value="1"/>
</dbReference>
<dbReference type="InterPro" id="IPR007852">
    <property type="entry name" value="Cdc73/Parafibromin"/>
</dbReference>
<dbReference type="InterPro" id="IPR032041">
    <property type="entry name" value="Cdc73_N"/>
</dbReference>
<feature type="compositionally biased region" description="Polar residues" evidence="1">
    <location>
        <begin position="169"/>
        <end position="178"/>
    </location>
</feature>
<evidence type="ECO:0000313" key="3">
    <source>
        <dbReference type="EMBL" id="CAD9867373.1"/>
    </source>
</evidence>
<dbReference type="GO" id="GO:0016593">
    <property type="term" value="C:Cdc73/Paf1 complex"/>
    <property type="evidence" value="ECO:0007669"/>
    <property type="project" value="InterPro"/>
</dbReference>
<dbReference type="GO" id="GO:0032968">
    <property type="term" value="P:positive regulation of transcription elongation by RNA polymerase II"/>
    <property type="evidence" value="ECO:0007669"/>
    <property type="project" value="TreeGrafter"/>
</dbReference>
<name>A0A7S2V1X3_9STRA</name>
<proteinExistence type="predicted"/>
<accession>A0A7S2V1X3</accession>
<dbReference type="EMBL" id="HBHR01016023">
    <property type="protein sequence ID" value="CAD9867373.1"/>
    <property type="molecule type" value="Transcribed_RNA"/>
</dbReference>
<feature type="domain" description="Paf1 complex subunit Cdc73 N-terminal" evidence="2">
    <location>
        <begin position="2"/>
        <end position="120"/>
    </location>
</feature>
<feature type="region of interest" description="Disordered" evidence="1">
    <location>
        <begin position="165"/>
        <end position="201"/>
    </location>
</feature>
<evidence type="ECO:0000259" key="2">
    <source>
        <dbReference type="Pfam" id="PF16050"/>
    </source>
</evidence>
<feature type="non-terminal residue" evidence="3">
    <location>
        <position position="201"/>
    </location>
</feature>
<reference evidence="3" key="1">
    <citation type="submission" date="2021-01" db="EMBL/GenBank/DDBJ databases">
        <authorList>
            <person name="Corre E."/>
            <person name="Pelletier E."/>
            <person name="Niang G."/>
            <person name="Scheremetjew M."/>
            <person name="Finn R."/>
            <person name="Kale V."/>
            <person name="Holt S."/>
            <person name="Cochrane G."/>
            <person name="Meng A."/>
            <person name="Brown T."/>
            <person name="Cohen L."/>
        </authorList>
    </citation>
    <scope>NUCLEOTIDE SEQUENCE</scope>
    <source>
        <strain evidence="3">CCMP1661</strain>
    </source>
</reference>
<feature type="region of interest" description="Disordered" evidence="1">
    <location>
        <begin position="107"/>
        <end position="128"/>
    </location>
</feature>
<dbReference type="AlphaFoldDB" id="A0A7S2V1X3"/>
<dbReference type="GO" id="GO:0006368">
    <property type="term" value="P:transcription elongation by RNA polymerase II"/>
    <property type="evidence" value="ECO:0007669"/>
    <property type="project" value="InterPro"/>
</dbReference>
<sequence>MDPLSLLRDFTIAKRQVVVEGDEIAFGDRRFGAETLTNYRSKTGEFYPLNALVLFIQYADASVTDYLRATQNAKVPFIKTVDKGDLLAYLRGKSDSSLQVQIGVPAQHANREQSAKHQRVGEVSGVTEGPEGLSARTIRLARRKHAAHLQTLAALRHARCRHSWRSAPDLSSTSSEANGQAKPRSDIWATSVGPTPAFFDK</sequence>
<evidence type="ECO:0000256" key="1">
    <source>
        <dbReference type="SAM" id="MobiDB-lite"/>
    </source>
</evidence>
<dbReference type="GO" id="GO:0000993">
    <property type="term" value="F:RNA polymerase II complex binding"/>
    <property type="evidence" value="ECO:0007669"/>
    <property type="project" value="TreeGrafter"/>
</dbReference>